<feature type="domain" description="Cyclic nucleotide-binding" evidence="1">
    <location>
        <begin position="22"/>
        <end position="138"/>
    </location>
</feature>
<accession>A0A7Y2ECE3</accession>
<sequence>MEGKIRFVSPLDRAIFLKSVDGLQDISARDLATLAQSVEEVRFSKGDVVTRVGERVDDSYLVVDGTLRLHLPENLGTSDFSRGDRMGMLYMLGGIEDGFHSEAVSDSVALKLNRDSLMELFEDHFEILHSVLRMVARRTLAIRSQIPHGSYLTASVGIANPEDIDLTLVPRLLNMRRGFLFKRANMDALVEIARAATIQEFASGTRLWSRGQQSGFLDILIKGKVRCEVEENRIFHAGPGYPLGNLESQAVEPRWYDAIVEEPVIAIRNESDILFDIFEDHFDLAADYLAAAASGLLKLILEGRRKALASTTAA</sequence>
<name>A0A7Y2ECE3_UNCEI</name>
<dbReference type="PROSITE" id="PS50042">
    <property type="entry name" value="CNMP_BINDING_3"/>
    <property type="match status" value="2"/>
</dbReference>
<dbReference type="InterPro" id="IPR000595">
    <property type="entry name" value="cNMP-bd_dom"/>
</dbReference>
<protein>
    <submittedName>
        <fullName evidence="2">Cyclic nucleotide-binding domain-containing protein</fullName>
    </submittedName>
</protein>
<organism evidence="2 3">
    <name type="scientific">Eiseniibacteriota bacterium</name>
    <dbReference type="NCBI Taxonomy" id="2212470"/>
    <lineage>
        <taxon>Bacteria</taxon>
        <taxon>Candidatus Eiseniibacteriota</taxon>
    </lineage>
</organism>
<dbReference type="AlphaFoldDB" id="A0A7Y2ECE3"/>
<evidence type="ECO:0000313" key="3">
    <source>
        <dbReference type="Proteomes" id="UP000547674"/>
    </source>
</evidence>
<reference evidence="2 3" key="1">
    <citation type="submission" date="2020-03" db="EMBL/GenBank/DDBJ databases">
        <title>Metabolic flexibility allows generalist bacteria to become dominant in a frequently disturbed ecosystem.</title>
        <authorList>
            <person name="Chen Y.-J."/>
            <person name="Leung P.M."/>
            <person name="Bay S.K."/>
            <person name="Hugenholtz P."/>
            <person name="Kessler A.J."/>
            <person name="Shelley G."/>
            <person name="Waite D.W."/>
            <person name="Cook P.L."/>
            <person name="Greening C."/>
        </authorList>
    </citation>
    <scope>NUCLEOTIDE SEQUENCE [LARGE SCALE GENOMIC DNA]</scope>
    <source>
        <strain evidence="2">SS_bin_28</strain>
    </source>
</reference>
<dbReference type="Proteomes" id="UP000547674">
    <property type="component" value="Unassembled WGS sequence"/>
</dbReference>
<evidence type="ECO:0000313" key="2">
    <source>
        <dbReference type="EMBL" id="NNF07410.1"/>
    </source>
</evidence>
<dbReference type="InterPro" id="IPR018490">
    <property type="entry name" value="cNMP-bd_dom_sf"/>
</dbReference>
<gene>
    <name evidence="2" type="ORF">HKN21_11665</name>
</gene>
<comment type="caution">
    <text evidence="2">The sequence shown here is derived from an EMBL/GenBank/DDBJ whole genome shotgun (WGS) entry which is preliminary data.</text>
</comment>
<feature type="domain" description="Cyclic nucleotide-binding" evidence="1">
    <location>
        <begin position="180"/>
        <end position="254"/>
    </location>
</feature>
<proteinExistence type="predicted"/>
<dbReference type="CDD" id="cd00038">
    <property type="entry name" value="CAP_ED"/>
    <property type="match status" value="1"/>
</dbReference>
<dbReference type="InterPro" id="IPR014710">
    <property type="entry name" value="RmlC-like_jellyroll"/>
</dbReference>
<dbReference type="Pfam" id="PF00027">
    <property type="entry name" value="cNMP_binding"/>
    <property type="match status" value="1"/>
</dbReference>
<dbReference type="SUPFAM" id="SSF51206">
    <property type="entry name" value="cAMP-binding domain-like"/>
    <property type="match status" value="2"/>
</dbReference>
<dbReference type="SMART" id="SM00100">
    <property type="entry name" value="cNMP"/>
    <property type="match status" value="1"/>
</dbReference>
<evidence type="ECO:0000259" key="1">
    <source>
        <dbReference type="PROSITE" id="PS50042"/>
    </source>
</evidence>
<dbReference type="EMBL" id="JABDJR010000470">
    <property type="protein sequence ID" value="NNF07410.1"/>
    <property type="molecule type" value="Genomic_DNA"/>
</dbReference>
<dbReference type="Gene3D" id="2.60.120.10">
    <property type="entry name" value="Jelly Rolls"/>
    <property type="match status" value="2"/>
</dbReference>